<dbReference type="Pfam" id="PF02319">
    <property type="entry name" value="WHD_E2F_TDP"/>
    <property type="match status" value="1"/>
</dbReference>
<dbReference type="PANTHER" id="PTHR12081:SF18">
    <property type="entry name" value="TRANSCRIPTION FACTOR E2F2-RELATED"/>
    <property type="match status" value="1"/>
</dbReference>
<dbReference type="VEuPathDB" id="FungiDB:PHYBLDRAFT_172448"/>
<dbReference type="InterPro" id="IPR036388">
    <property type="entry name" value="WH-like_DNA-bd_sf"/>
</dbReference>
<evidence type="ECO:0000256" key="2">
    <source>
        <dbReference type="ARBA" id="ARBA00023015"/>
    </source>
</evidence>
<dbReference type="GeneID" id="28997713"/>
<feature type="coiled-coil region" evidence="6">
    <location>
        <begin position="126"/>
        <end position="163"/>
    </location>
</feature>
<protein>
    <submittedName>
        <fullName evidence="9">Transcription factor E2F/dimerization partner</fullName>
    </submittedName>
</protein>
<evidence type="ECO:0000256" key="6">
    <source>
        <dbReference type="SAM" id="Coils"/>
    </source>
</evidence>
<proteinExistence type="inferred from homology"/>
<keyword evidence="5" id="KW-0539">Nucleus</keyword>
<name>A0A162TRI1_PHYB8</name>
<comment type="subcellular location">
    <subcellularLocation>
        <location evidence="5">Nucleus</location>
    </subcellularLocation>
</comment>
<feature type="region of interest" description="Disordered" evidence="7">
    <location>
        <begin position="1"/>
        <end position="44"/>
    </location>
</feature>
<dbReference type="PANTHER" id="PTHR12081">
    <property type="entry name" value="TRANSCRIPTION FACTOR E2F"/>
    <property type="match status" value="1"/>
</dbReference>
<dbReference type="GO" id="GO:0090575">
    <property type="term" value="C:RNA polymerase II transcription regulator complex"/>
    <property type="evidence" value="ECO:0007669"/>
    <property type="project" value="TreeGrafter"/>
</dbReference>
<evidence type="ECO:0000313" key="9">
    <source>
        <dbReference type="EMBL" id="OAD69193.1"/>
    </source>
</evidence>
<keyword evidence="3 5" id="KW-0238">DNA-binding</keyword>
<dbReference type="InterPro" id="IPR015633">
    <property type="entry name" value="E2F"/>
</dbReference>
<sequence>MNNSLSNPESDGHFQDPTHSQFITDEPASSSSSSSSSSASSTRRQDFSLGNITKHFIDLIHSCTNGDLDLNKAADKLKVQKRRIYDITNVLEGIRLIEKNSKNHVRWIGDIPRDNSYLTRTSPHSLAELEEKASRLRIANRALMEEKERLDAMNVAIDDKTRQLMAQNKAHCHITRNDLHQFEKRKAPAAQQETKFLADPTTFDHDRPYKQDYRISHSATRSGRLSIQVPISHSHPYTLPPHKSSKKCFNLAPDYSDQPIRLLGLPARKHRNSTLSLDHNLQ</sequence>
<gene>
    <name evidence="9" type="ORF">PHYBLDRAFT_172448</name>
</gene>
<dbReference type="OrthoDB" id="1743261at2759"/>
<organism evidence="9 10">
    <name type="scientific">Phycomyces blakesleeanus (strain ATCC 8743b / DSM 1359 / FGSC 10004 / NBRC 33097 / NRRL 1555)</name>
    <dbReference type="NCBI Taxonomy" id="763407"/>
    <lineage>
        <taxon>Eukaryota</taxon>
        <taxon>Fungi</taxon>
        <taxon>Fungi incertae sedis</taxon>
        <taxon>Mucoromycota</taxon>
        <taxon>Mucoromycotina</taxon>
        <taxon>Mucoromycetes</taxon>
        <taxon>Mucorales</taxon>
        <taxon>Phycomycetaceae</taxon>
        <taxon>Phycomyces</taxon>
    </lineage>
</organism>
<keyword evidence="4 5" id="KW-0804">Transcription</keyword>
<dbReference type="InterPro" id="IPR003316">
    <property type="entry name" value="E2F_WHTH_DNA-bd_dom"/>
</dbReference>
<reference evidence="10" key="1">
    <citation type="submission" date="2015-06" db="EMBL/GenBank/DDBJ databases">
        <title>Expansion of signal transduction pathways in fungi by whole-genome duplication.</title>
        <authorList>
            <consortium name="DOE Joint Genome Institute"/>
            <person name="Corrochano L.M."/>
            <person name="Kuo A."/>
            <person name="Marcet-Houben M."/>
            <person name="Polaino S."/>
            <person name="Salamov A."/>
            <person name="Villalobos J.M."/>
            <person name="Alvarez M.I."/>
            <person name="Avalos J."/>
            <person name="Benito E.P."/>
            <person name="Benoit I."/>
            <person name="Burger G."/>
            <person name="Camino L.P."/>
            <person name="Canovas D."/>
            <person name="Cerda-Olmedo E."/>
            <person name="Cheng J.-F."/>
            <person name="Dominguez A."/>
            <person name="Elias M."/>
            <person name="Eslava A.P."/>
            <person name="Glaser F."/>
            <person name="Grimwood J."/>
            <person name="Gutierrez G."/>
            <person name="Heitman J."/>
            <person name="Henrissat B."/>
            <person name="Iturriaga E.A."/>
            <person name="Lang B.F."/>
            <person name="Lavin J.L."/>
            <person name="Lee S."/>
            <person name="Li W."/>
            <person name="Lindquist E."/>
            <person name="Lopez-Garcia S."/>
            <person name="Luque E.M."/>
            <person name="Marcos A.T."/>
            <person name="Martin J."/>
            <person name="McCluskey K."/>
            <person name="Medina H.R."/>
            <person name="Miralles-Duran A."/>
            <person name="Miyazaki A."/>
            <person name="Munoz-Torres E."/>
            <person name="Oguiza J.A."/>
            <person name="Ohm R."/>
            <person name="Olmedo M."/>
            <person name="Orejas M."/>
            <person name="Ortiz-Castellanos L."/>
            <person name="Pisabarro A.G."/>
            <person name="Rodriguez-Romero J."/>
            <person name="Ruiz-Herrera J."/>
            <person name="Ruiz-Vazquez R."/>
            <person name="Sanz C."/>
            <person name="Schackwitz W."/>
            <person name="Schmutz J."/>
            <person name="Shahriari M."/>
            <person name="Shelest E."/>
            <person name="Silva-Franco F."/>
            <person name="Soanes D."/>
            <person name="Syed K."/>
            <person name="Tagua V.G."/>
            <person name="Talbot N.J."/>
            <person name="Thon M."/>
            <person name="De vries R.P."/>
            <person name="Wiebenga A."/>
            <person name="Yadav J.S."/>
            <person name="Braun E.L."/>
            <person name="Baker S."/>
            <person name="Garre V."/>
            <person name="Horwitz B."/>
            <person name="Torres-Martinez S."/>
            <person name="Idnurm A."/>
            <person name="Herrera-Estrella A."/>
            <person name="Gabaldon T."/>
            <person name="Grigoriev I.V."/>
        </authorList>
    </citation>
    <scope>NUCLEOTIDE SEQUENCE [LARGE SCALE GENOMIC DNA]</scope>
    <source>
        <strain evidence="10">NRRL 1555(-)</strain>
    </source>
</reference>
<dbReference type="RefSeq" id="XP_018287233.1">
    <property type="nucleotide sequence ID" value="XM_018436807.1"/>
</dbReference>
<dbReference type="STRING" id="763407.A0A162TRI1"/>
<accession>A0A162TRI1</accession>
<dbReference type="InParanoid" id="A0A162TRI1"/>
<evidence type="ECO:0000259" key="8">
    <source>
        <dbReference type="SMART" id="SM01372"/>
    </source>
</evidence>
<keyword evidence="10" id="KW-1185">Reference proteome</keyword>
<keyword evidence="6" id="KW-0175">Coiled coil</keyword>
<evidence type="ECO:0000256" key="3">
    <source>
        <dbReference type="ARBA" id="ARBA00023125"/>
    </source>
</evidence>
<dbReference type="EMBL" id="KV440992">
    <property type="protein sequence ID" value="OAD69193.1"/>
    <property type="molecule type" value="Genomic_DNA"/>
</dbReference>
<dbReference type="SMART" id="SM01372">
    <property type="entry name" value="E2F_TDP"/>
    <property type="match status" value="1"/>
</dbReference>
<evidence type="ECO:0000256" key="7">
    <source>
        <dbReference type="SAM" id="MobiDB-lite"/>
    </source>
</evidence>
<feature type="domain" description="E2F/DP family winged-helix DNA-binding" evidence="8">
    <location>
        <begin position="44"/>
        <end position="109"/>
    </location>
</feature>
<dbReference type="InterPro" id="IPR036390">
    <property type="entry name" value="WH_DNA-bd_sf"/>
</dbReference>
<evidence type="ECO:0000256" key="1">
    <source>
        <dbReference type="ARBA" id="ARBA00010940"/>
    </source>
</evidence>
<dbReference type="Gene3D" id="1.10.10.10">
    <property type="entry name" value="Winged helix-like DNA-binding domain superfamily/Winged helix DNA-binding domain"/>
    <property type="match status" value="1"/>
</dbReference>
<dbReference type="FunFam" id="1.10.10.10:FF:000008">
    <property type="entry name" value="E2F transcription factor 1"/>
    <property type="match status" value="1"/>
</dbReference>
<dbReference type="SUPFAM" id="SSF46785">
    <property type="entry name" value="Winged helix' DNA-binding domain"/>
    <property type="match status" value="1"/>
</dbReference>
<dbReference type="Proteomes" id="UP000077315">
    <property type="component" value="Unassembled WGS sequence"/>
</dbReference>
<keyword evidence="2 5" id="KW-0805">Transcription regulation</keyword>
<evidence type="ECO:0000313" key="10">
    <source>
        <dbReference type="Proteomes" id="UP000077315"/>
    </source>
</evidence>
<evidence type="ECO:0000256" key="5">
    <source>
        <dbReference type="RuleBase" id="RU003796"/>
    </source>
</evidence>
<dbReference type="GO" id="GO:0000978">
    <property type="term" value="F:RNA polymerase II cis-regulatory region sequence-specific DNA binding"/>
    <property type="evidence" value="ECO:0007669"/>
    <property type="project" value="InterPro"/>
</dbReference>
<dbReference type="AlphaFoldDB" id="A0A162TRI1"/>
<dbReference type="GO" id="GO:0000981">
    <property type="term" value="F:DNA-binding transcription factor activity, RNA polymerase II-specific"/>
    <property type="evidence" value="ECO:0007669"/>
    <property type="project" value="TreeGrafter"/>
</dbReference>
<feature type="compositionally biased region" description="Low complexity" evidence="7">
    <location>
        <begin position="28"/>
        <end position="41"/>
    </location>
</feature>
<comment type="similarity">
    <text evidence="1 5">Belongs to the E2F/DP family.</text>
</comment>
<evidence type="ECO:0000256" key="4">
    <source>
        <dbReference type="ARBA" id="ARBA00023163"/>
    </source>
</evidence>